<proteinExistence type="predicted"/>
<sequence>MFFCKRLRLAGHIIAFRGNIFILYVRKLRERHPEVFLPLEHEPGEAMQFDWGDMSAVIAGDKITVSVFCAVLPHSGALCAFVYPDKSTLSFLHGHIQAFEFFGGVARRCVYDNLKTAVKKGSGKNAVKQDSFIRLEAHYGFGAVFCNVAAGWEKSNVENAVAIIRRIAFTPMPRMDSYQSLQDHVTNRCLHYAKRIPF</sequence>
<dbReference type="STRING" id="1838280.A6M21_15785"/>
<reference evidence="2 3" key="1">
    <citation type="submission" date="2016-04" db="EMBL/GenBank/DDBJ databases">
        <authorList>
            <person name="Evans L.H."/>
            <person name="Alamgir A."/>
            <person name="Owens N."/>
            <person name="Weber N.D."/>
            <person name="Virtaneva K."/>
            <person name="Barbian K."/>
            <person name="Babar A."/>
            <person name="Rosenke K."/>
        </authorList>
    </citation>
    <scope>NUCLEOTIDE SEQUENCE [LARGE SCALE GENOMIC DNA]</scope>
    <source>
        <strain evidence="2 3">LMa1</strain>
    </source>
</reference>
<dbReference type="AlphaFoldDB" id="A0A1B7LB16"/>
<dbReference type="InterPro" id="IPR001584">
    <property type="entry name" value="Integrase_cat-core"/>
</dbReference>
<comment type="caution">
    <text evidence="2">The sequence shown here is derived from an EMBL/GenBank/DDBJ whole genome shotgun (WGS) entry which is preliminary data.</text>
</comment>
<gene>
    <name evidence="2" type="ORF">A6M21_15785</name>
</gene>
<dbReference type="GO" id="GO:0015074">
    <property type="term" value="P:DNA integration"/>
    <property type="evidence" value="ECO:0007669"/>
    <property type="project" value="InterPro"/>
</dbReference>
<dbReference type="Proteomes" id="UP000078532">
    <property type="component" value="Unassembled WGS sequence"/>
</dbReference>
<evidence type="ECO:0000313" key="2">
    <source>
        <dbReference type="EMBL" id="OAT79490.1"/>
    </source>
</evidence>
<protein>
    <recommendedName>
        <fullName evidence="1">Integrase catalytic domain-containing protein</fullName>
    </recommendedName>
</protein>
<feature type="domain" description="Integrase catalytic" evidence="1">
    <location>
        <begin position="39"/>
        <end position="198"/>
    </location>
</feature>
<evidence type="ECO:0000313" key="3">
    <source>
        <dbReference type="Proteomes" id="UP000078532"/>
    </source>
</evidence>
<keyword evidence="3" id="KW-1185">Reference proteome</keyword>
<dbReference type="PANTHER" id="PTHR35004">
    <property type="entry name" value="TRANSPOSASE RV3428C-RELATED"/>
    <property type="match status" value="1"/>
</dbReference>
<organism evidence="2 3">
    <name type="scientific">Desulfotomaculum copahuensis</name>
    <dbReference type="NCBI Taxonomy" id="1838280"/>
    <lineage>
        <taxon>Bacteria</taxon>
        <taxon>Bacillati</taxon>
        <taxon>Bacillota</taxon>
        <taxon>Clostridia</taxon>
        <taxon>Eubacteriales</taxon>
        <taxon>Desulfotomaculaceae</taxon>
        <taxon>Desulfotomaculum</taxon>
    </lineage>
</organism>
<accession>A0A1B7LB16</accession>
<name>A0A1B7LB16_9FIRM</name>
<dbReference type="EMBL" id="LYVF01000195">
    <property type="protein sequence ID" value="OAT79490.1"/>
    <property type="molecule type" value="Genomic_DNA"/>
</dbReference>
<dbReference type="PANTHER" id="PTHR35004:SF7">
    <property type="entry name" value="INTEGRASE PROTEIN"/>
    <property type="match status" value="1"/>
</dbReference>
<dbReference type="NCBIfam" id="NF033546">
    <property type="entry name" value="transpos_IS21"/>
    <property type="match status" value="1"/>
</dbReference>
<dbReference type="PROSITE" id="PS50994">
    <property type="entry name" value="INTEGRASE"/>
    <property type="match status" value="1"/>
</dbReference>
<evidence type="ECO:0000259" key="1">
    <source>
        <dbReference type="PROSITE" id="PS50994"/>
    </source>
</evidence>